<protein>
    <submittedName>
        <fullName evidence="1">Uncharacterized protein</fullName>
    </submittedName>
</protein>
<keyword evidence="2" id="KW-1185">Reference proteome</keyword>
<dbReference type="PANTHER" id="PTHR14939">
    <property type="entry name" value="F-BOX ONLY PROTEIN 22"/>
    <property type="match status" value="1"/>
</dbReference>
<dbReference type="GO" id="GO:0032436">
    <property type="term" value="P:positive regulation of proteasomal ubiquitin-dependent protein catabolic process"/>
    <property type="evidence" value="ECO:0007669"/>
    <property type="project" value="TreeGrafter"/>
</dbReference>
<name>A0A813G0V5_POLGL</name>
<evidence type="ECO:0000313" key="1">
    <source>
        <dbReference type="EMBL" id="CAE8619621.1"/>
    </source>
</evidence>
<sequence length="451" mass="49604">MVAEVSSCARDVAPSIEEDGASATNRTYSPSATLATFLVPKLQHLPLAFERNVHPCIRNNLASVVLLSNGFSCAELQPFAETLGCKVVVVITYGIIGWSTESNDNVEFEEKARGQEFGLPGSRHQLPGIIVVALKKQVKDDIRKSPVLTTDDEHTPTLAEGAAAHIVMSPFSNQPAAENLIFSDEHAACMGGYCKEIYELKGELWEPRTLTAITLIKSELSLVNLFNSYGAYEKDPLLAIATEGKIVAETLPDGFRPIFVVSYQCYCRGTNLFPTANMEARGLEDVWGKLLPTFGMFCAGEIGNDFEMNPCGWNSEHTAKQVTCLHSCNTIVCVVAERYDTNATIPKDLQSRQTLMAERMREAAAAAIKKEAPMPSEMVLVAYKSMSKDYKDELRGMNFFDVAVPNHNGVAFWTQPGGIPGPERYAKSTACRELDFFVSHVLRADPTRRTK</sequence>
<dbReference type="OrthoDB" id="10454440at2759"/>
<organism evidence="1 2">
    <name type="scientific">Polarella glacialis</name>
    <name type="common">Dinoflagellate</name>
    <dbReference type="NCBI Taxonomy" id="89957"/>
    <lineage>
        <taxon>Eukaryota</taxon>
        <taxon>Sar</taxon>
        <taxon>Alveolata</taxon>
        <taxon>Dinophyceae</taxon>
        <taxon>Suessiales</taxon>
        <taxon>Suessiaceae</taxon>
        <taxon>Polarella</taxon>
    </lineage>
</organism>
<gene>
    <name evidence="1" type="ORF">PGLA1383_LOCUS37206</name>
</gene>
<dbReference type="EMBL" id="CAJNNV010027186">
    <property type="protein sequence ID" value="CAE8619621.1"/>
    <property type="molecule type" value="Genomic_DNA"/>
</dbReference>
<dbReference type="Proteomes" id="UP000654075">
    <property type="component" value="Unassembled WGS sequence"/>
</dbReference>
<reference evidence="1" key="1">
    <citation type="submission" date="2021-02" db="EMBL/GenBank/DDBJ databases">
        <authorList>
            <person name="Dougan E. K."/>
            <person name="Rhodes N."/>
            <person name="Thang M."/>
            <person name="Chan C."/>
        </authorList>
    </citation>
    <scope>NUCLEOTIDE SEQUENCE</scope>
</reference>
<comment type="caution">
    <text evidence="1">The sequence shown here is derived from an EMBL/GenBank/DDBJ whole genome shotgun (WGS) entry which is preliminary data.</text>
</comment>
<evidence type="ECO:0000313" key="2">
    <source>
        <dbReference type="Proteomes" id="UP000654075"/>
    </source>
</evidence>
<dbReference type="GO" id="GO:0000209">
    <property type="term" value="P:protein polyubiquitination"/>
    <property type="evidence" value="ECO:0007669"/>
    <property type="project" value="TreeGrafter"/>
</dbReference>
<proteinExistence type="predicted"/>
<dbReference type="AlphaFoldDB" id="A0A813G0V5"/>
<accession>A0A813G0V5</accession>
<dbReference type="PANTHER" id="PTHR14939:SF5">
    <property type="entry name" value="F-BOX ONLY PROTEIN 22"/>
    <property type="match status" value="1"/>
</dbReference>